<keyword evidence="3" id="KW-1185">Reference proteome</keyword>
<evidence type="ECO:0000313" key="2">
    <source>
        <dbReference type="EMBL" id="CCH19243.1"/>
    </source>
</evidence>
<feature type="transmembrane region" description="Helical" evidence="1">
    <location>
        <begin position="30"/>
        <end position="49"/>
    </location>
</feature>
<keyword evidence="1" id="KW-0472">Membrane</keyword>
<gene>
    <name evidence="2" type="ORF">MILUP08_44161</name>
</gene>
<name>I0L5Z6_9ACTN</name>
<reference evidence="3" key="1">
    <citation type="journal article" date="2012" name="J. Bacteriol.">
        <title>Genome Sequence of Micromonospora lupini Lupac 08, Isolated from Root Nodules of Lupinus angustifolius.</title>
        <authorList>
            <person name="Alonso-Vega P."/>
            <person name="Normand P."/>
            <person name="Bacigalupe R."/>
            <person name="Pujic P."/>
            <person name="Lajus A."/>
            <person name="Vallenet D."/>
            <person name="Carro L."/>
            <person name="Coll P."/>
            <person name="Trujillo M.E."/>
        </authorList>
    </citation>
    <scope>NUCLEOTIDE SEQUENCE [LARGE SCALE GENOMIC DNA]</scope>
    <source>
        <strain evidence="3">Lupac 08</strain>
    </source>
</reference>
<feature type="transmembrane region" description="Helical" evidence="1">
    <location>
        <begin position="55"/>
        <end position="74"/>
    </location>
</feature>
<dbReference type="Proteomes" id="UP000003448">
    <property type="component" value="Unassembled WGS sequence"/>
</dbReference>
<protein>
    <submittedName>
        <fullName evidence="2">Uncharacterized protein</fullName>
    </submittedName>
</protein>
<dbReference type="AlphaFoldDB" id="I0L5Z6"/>
<dbReference type="STRING" id="1150864.MILUP08_44161"/>
<proteinExistence type="predicted"/>
<dbReference type="EMBL" id="CAIE01000032">
    <property type="protein sequence ID" value="CCH19243.1"/>
    <property type="molecule type" value="Genomic_DNA"/>
</dbReference>
<keyword evidence="1" id="KW-0812">Transmembrane</keyword>
<feature type="transmembrane region" description="Helical" evidence="1">
    <location>
        <begin position="81"/>
        <end position="100"/>
    </location>
</feature>
<evidence type="ECO:0000256" key="1">
    <source>
        <dbReference type="SAM" id="Phobius"/>
    </source>
</evidence>
<comment type="caution">
    <text evidence="2">The sequence shown here is derived from an EMBL/GenBank/DDBJ whole genome shotgun (WGS) entry which is preliminary data.</text>
</comment>
<accession>I0L5Z6</accession>
<organism evidence="2 3">
    <name type="scientific">Micromonospora lupini str. Lupac 08</name>
    <dbReference type="NCBI Taxonomy" id="1150864"/>
    <lineage>
        <taxon>Bacteria</taxon>
        <taxon>Bacillati</taxon>
        <taxon>Actinomycetota</taxon>
        <taxon>Actinomycetes</taxon>
        <taxon>Micromonosporales</taxon>
        <taxon>Micromonosporaceae</taxon>
        <taxon>Micromonospora</taxon>
    </lineage>
</organism>
<evidence type="ECO:0000313" key="3">
    <source>
        <dbReference type="Proteomes" id="UP000003448"/>
    </source>
</evidence>
<keyword evidence="1" id="KW-1133">Transmembrane helix</keyword>
<sequence length="102" mass="11279">MEERAAAEEAYRASVSRLQHTAHRNMRQTVAYATVFVAVMATWMIFIGQPTPTTFPWYAISILSGAFGLSTYVVREPRPRLYVLVAAVVLAVVGVTGIFLTD</sequence>